<dbReference type="GO" id="GO:0016758">
    <property type="term" value="F:hexosyltransferase activity"/>
    <property type="evidence" value="ECO:0007669"/>
    <property type="project" value="InterPro"/>
</dbReference>
<keyword evidence="2" id="KW-1003">Cell membrane</keyword>
<dbReference type="Pfam" id="PF09594">
    <property type="entry name" value="GT87"/>
    <property type="match status" value="1"/>
</dbReference>
<evidence type="ECO:0000313" key="9">
    <source>
        <dbReference type="EMBL" id="PTM53464.1"/>
    </source>
</evidence>
<dbReference type="AlphaFoldDB" id="A0A2T4Z157"/>
<comment type="caution">
    <text evidence="9">The sequence shown here is derived from an EMBL/GenBank/DDBJ whole genome shotgun (WGS) entry which is preliminary data.</text>
</comment>
<keyword evidence="3" id="KW-0808">Transferase</keyword>
<evidence type="ECO:0000256" key="6">
    <source>
        <dbReference type="ARBA" id="ARBA00023136"/>
    </source>
</evidence>
<feature type="transmembrane region" description="Helical" evidence="8">
    <location>
        <begin position="277"/>
        <end position="298"/>
    </location>
</feature>
<feature type="transmembrane region" description="Helical" evidence="8">
    <location>
        <begin position="367"/>
        <end position="387"/>
    </location>
</feature>
<feature type="transmembrane region" description="Helical" evidence="8">
    <location>
        <begin position="141"/>
        <end position="160"/>
    </location>
</feature>
<feature type="transmembrane region" description="Helical" evidence="8">
    <location>
        <begin position="305"/>
        <end position="322"/>
    </location>
</feature>
<feature type="transmembrane region" description="Helical" evidence="8">
    <location>
        <begin position="166"/>
        <end position="192"/>
    </location>
</feature>
<feature type="transmembrane region" description="Helical" evidence="8">
    <location>
        <begin position="100"/>
        <end position="129"/>
    </location>
</feature>
<dbReference type="Proteomes" id="UP000241808">
    <property type="component" value="Unassembled WGS sequence"/>
</dbReference>
<dbReference type="GO" id="GO:0005886">
    <property type="term" value="C:plasma membrane"/>
    <property type="evidence" value="ECO:0007669"/>
    <property type="project" value="UniProtKB-SubCell"/>
</dbReference>
<evidence type="ECO:0000256" key="3">
    <source>
        <dbReference type="ARBA" id="ARBA00022679"/>
    </source>
</evidence>
<evidence type="ECO:0000256" key="2">
    <source>
        <dbReference type="ARBA" id="ARBA00022475"/>
    </source>
</evidence>
<evidence type="ECO:0000256" key="7">
    <source>
        <dbReference type="ARBA" id="ARBA00024033"/>
    </source>
</evidence>
<dbReference type="EMBL" id="PZZL01000006">
    <property type="protein sequence ID" value="PTM53464.1"/>
    <property type="molecule type" value="Genomic_DNA"/>
</dbReference>
<evidence type="ECO:0000256" key="1">
    <source>
        <dbReference type="ARBA" id="ARBA00004651"/>
    </source>
</evidence>
<gene>
    <name evidence="9" type="ORF">C8P69_106118</name>
</gene>
<comment type="subcellular location">
    <subcellularLocation>
        <location evidence="1">Cell membrane</location>
        <topology evidence="1">Multi-pass membrane protein</topology>
    </subcellularLocation>
</comment>
<comment type="similarity">
    <text evidence="7">Belongs to the glycosyltransferase 87 family.</text>
</comment>
<keyword evidence="5 8" id="KW-1133">Transmembrane helix</keyword>
<reference evidence="9 10" key="1">
    <citation type="submission" date="2018-04" db="EMBL/GenBank/DDBJ databases">
        <title>Genomic Encyclopedia of Archaeal and Bacterial Type Strains, Phase II (KMG-II): from individual species to whole genera.</title>
        <authorList>
            <person name="Goeker M."/>
        </authorList>
    </citation>
    <scope>NUCLEOTIDE SEQUENCE [LARGE SCALE GENOMIC DNA]</scope>
    <source>
        <strain evidence="9 10">DSM 25521</strain>
    </source>
</reference>
<evidence type="ECO:0000256" key="4">
    <source>
        <dbReference type="ARBA" id="ARBA00022692"/>
    </source>
</evidence>
<dbReference type="RefSeq" id="WP_108178245.1">
    <property type="nucleotide sequence ID" value="NZ_PZZL01000006.1"/>
</dbReference>
<keyword evidence="4 8" id="KW-0812">Transmembrane</keyword>
<sequence length="407" mass="43329">MLASLRSGDWLTEDRARIYALMIALFGAASLVFIWTTGGPMTDRFGRPIATDFSGMWTAGRMLVGGDAVGLFDPETHFAFQRQVFANPAVDVYGWHYPPFFLAVAALMGLLPYVPALIAWQASTFALYLAAVRAIAPPHRALLAVAIGFPAVFVTLGHGHNAFLTAGLLGFGLLLLPTRPVIAGICIGLLAYKPQFGLVLPVVMLLGWHVRAVLAAGVTVLAMAAGVTLWLGPEVWTAFLKGAVFTREVILEQGITGWAKIQSTFSAFRSFGAPLPLAYGAQFAVTGLVVATLALAAWRRADHRLVAALTATGALLATPYCLDYDMTILAVAVAFTAAHGVEKGFGPYEKTLLAAVWLLPLVARPGMMVTGVPIGVLVMALFFGVLAHRAFGPDLLRLSARWSPARG</sequence>
<keyword evidence="6 8" id="KW-0472">Membrane</keyword>
<evidence type="ECO:0000256" key="8">
    <source>
        <dbReference type="SAM" id="Phobius"/>
    </source>
</evidence>
<feature type="transmembrane region" description="Helical" evidence="8">
    <location>
        <begin position="16"/>
        <end position="35"/>
    </location>
</feature>
<evidence type="ECO:0000313" key="10">
    <source>
        <dbReference type="Proteomes" id="UP000241808"/>
    </source>
</evidence>
<organism evidence="9 10">
    <name type="scientific">Phreatobacter oligotrophus</name>
    <dbReference type="NCBI Taxonomy" id="1122261"/>
    <lineage>
        <taxon>Bacteria</taxon>
        <taxon>Pseudomonadati</taxon>
        <taxon>Pseudomonadota</taxon>
        <taxon>Alphaproteobacteria</taxon>
        <taxon>Hyphomicrobiales</taxon>
        <taxon>Phreatobacteraceae</taxon>
        <taxon>Phreatobacter</taxon>
    </lineage>
</organism>
<evidence type="ECO:0000256" key="5">
    <source>
        <dbReference type="ARBA" id="ARBA00022989"/>
    </source>
</evidence>
<proteinExistence type="inferred from homology"/>
<feature type="transmembrane region" description="Helical" evidence="8">
    <location>
        <begin position="212"/>
        <end position="231"/>
    </location>
</feature>
<accession>A0A2T4Z157</accession>
<dbReference type="InterPro" id="IPR018584">
    <property type="entry name" value="GT87"/>
</dbReference>
<keyword evidence="10" id="KW-1185">Reference proteome</keyword>
<protein>
    <submittedName>
        <fullName evidence="9">Uncharacterized protein DUF2029</fullName>
    </submittedName>
</protein>
<name>A0A2T4Z157_9HYPH</name>
<dbReference type="OrthoDB" id="7679563at2"/>